<dbReference type="EMBL" id="CP144143">
    <property type="protein sequence ID" value="WWC83165.1"/>
    <property type="molecule type" value="Genomic_DNA"/>
</dbReference>
<evidence type="ECO:0000313" key="1">
    <source>
        <dbReference type="EMBL" id="WWC83165.1"/>
    </source>
</evidence>
<keyword evidence="2" id="KW-1185">Reference proteome</keyword>
<proteinExistence type="predicted"/>
<evidence type="ECO:0000313" key="2">
    <source>
        <dbReference type="Proteomes" id="UP001321305"/>
    </source>
</evidence>
<reference evidence="2" key="1">
    <citation type="submission" date="2024-01" db="EMBL/GenBank/DDBJ databases">
        <title>Mycovorax composti gen. nov. sp. nov., a member of the family Chitinophagaceae isolated from button mushroom compost.</title>
        <authorList>
            <person name="Thai M."/>
            <person name="Bell T.L."/>
            <person name="Kertesz M.A."/>
        </authorList>
    </citation>
    <scope>NUCLEOTIDE SEQUENCE [LARGE SCALE GENOMIC DNA]</scope>
    <source>
        <strain evidence="2">C216</strain>
    </source>
</reference>
<gene>
    <name evidence="1" type="ORF">PIECOFPK_00876</name>
</gene>
<name>A0ABZ2EIE5_9BACT</name>
<sequence>MDDFHIKRCPIAENGGDLRSIEQYRNCNYFKL</sequence>
<protein>
    <submittedName>
        <fullName evidence="1">Uncharacterized protein</fullName>
    </submittedName>
</protein>
<dbReference type="Proteomes" id="UP001321305">
    <property type="component" value="Chromosome"/>
</dbReference>
<accession>A0ABZ2EIE5</accession>
<organism evidence="1 2">
    <name type="scientific">Mycovorax composti</name>
    <dbReference type="NCBI Taxonomy" id="2962693"/>
    <lineage>
        <taxon>Bacteria</taxon>
        <taxon>Pseudomonadati</taxon>
        <taxon>Bacteroidota</taxon>
        <taxon>Chitinophagia</taxon>
        <taxon>Chitinophagales</taxon>
        <taxon>Chitinophagaceae</taxon>
        <taxon>Mycovorax</taxon>
    </lineage>
</organism>